<evidence type="ECO:0000313" key="2">
    <source>
        <dbReference type="EMBL" id="MBV7255390.1"/>
    </source>
</evidence>
<feature type="transmembrane region" description="Helical" evidence="1">
    <location>
        <begin position="24"/>
        <end position="42"/>
    </location>
</feature>
<dbReference type="RefSeq" id="WP_218443689.1">
    <property type="nucleotide sequence ID" value="NZ_JAGSPA010000001.1"/>
</dbReference>
<gene>
    <name evidence="2" type="ORF">KCG44_01185</name>
</gene>
<dbReference type="EMBL" id="JAGSPA010000001">
    <property type="protein sequence ID" value="MBV7255390.1"/>
    <property type="molecule type" value="Genomic_DNA"/>
</dbReference>
<evidence type="ECO:0000256" key="1">
    <source>
        <dbReference type="SAM" id="Phobius"/>
    </source>
</evidence>
<dbReference type="Proteomes" id="UP000722336">
    <property type="component" value="Unassembled WGS sequence"/>
</dbReference>
<accession>A0ABS6SB06</accession>
<evidence type="ECO:0000313" key="3">
    <source>
        <dbReference type="Proteomes" id="UP000722336"/>
    </source>
</evidence>
<name>A0ABS6SB06_9SPHN</name>
<organism evidence="2 3">
    <name type="scientific">Pacificimonas pallii</name>
    <dbReference type="NCBI Taxonomy" id="2827236"/>
    <lineage>
        <taxon>Bacteria</taxon>
        <taxon>Pseudomonadati</taxon>
        <taxon>Pseudomonadota</taxon>
        <taxon>Alphaproteobacteria</taxon>
        <taxon>Sphingomonadales</taxon>
        <taxon>Sphingosinicellaceae</taxon>
        <taxon>Pacificimonas</taxon>
    </lineage>
</organism>
<protein>
    <recommendedName>
        <fullName evidence="4">Transmembrane protein</fullName>
    </recommendedName>
</protein>
<evidence type="ECO:0008006" key="4">
    <source>
        <dbReference type="Google" id="ProtNLM"/>
    </source>
</evidence>
<comment type="caution">
    <text evidence="2">The sequence shown here is derived from an EMBL/GenBank/DDBJ whole genome shotgun (WGS) entry which is preliminary data.</text>
</comment>
<keyword evidence="1" id="KW-0472">Membrane</keyword>
<reference evidence="2 3" key="1">
    <citation type="submission" date="2021-04" db="EMBL/GenBank/DDBJ databases">
        <authorList>
            <person name="Pira H."/>
            <person name="Risdian C."/>
            <person name="Wink J."/>
        </authorList>
    </citation>
    <scope>NUCLEOTIDE SEQUENCE [LARGE SCALE GENOMIC DNA]</scope>
    <source>
        <strain evidence="2 3">WHA3</strain>
    </source>
</reference>
<keyword evidence="1" id="KW-0812">Transmembrane</keyword>
<keyword evidence="3" id="KW-1185">Reference proteome</keyword>
<feature type="transmembrane region" description="Helical" evidence="1">
    <location>
        <begin position="91"/>
        <end position="112"/>
    </location>
</feature>
<proteinExistence type="predicted"/>
<feature type="transmembrane region" description="Helical" evidence="1">
    <location>
        <begin position="54"/>
        <end position="71"/>
    </location>
</feature>
<sequence>MNDAEETVGLKVDERDPDLLLYDFLKYLATIALLILGAVLSLAGPEAGLTRRKIGLVIIVVAAAAFIAIVAADRIVKLRAKGMALDRWVHWSRGACMWLLALGTGFFLSHWINGLD</sequence>
<keyword evidence="1" id="KW-1133">Transmembrane helix</keyword>